<dbReference type="GO" id="GO:0005509">
    <property type="term" value="F:calcium ion binding"/>
    <property type="evidence" value="ECO:0007669"/>
    <property type="project" value="InterPro"/>
</dbReference>
<accession>A0A401RQZ2</accession>
<dbReference type="PANTHER" id="PTHR24278:SF38">
    <property type="entry name" value="TRANSMEMBRANE GAMMA-CARBOXYGLUTAMIC ACID PROTEIN 4"/>
    <property type="match status" value="1"/>
</dbReference>
<reference evidence="9 10" key="1">
    <citation type="journal article" date="2018" name="Nat. Ecol. Evol.">
        <title>Shark genomes provide insights into elasmobranch evolution and the origin of vertebrates.</title>
        <authorList>
            <person name="Hara Y"/>
            <person name="Yamaguchi K"/>
            <person name="Onimaru K"/>
            <person name="Kadota M"/>
            <person name="Koyanagi M"/>
            <person name="Keeley SD"/>
            <person name="Tatsumi K"/>
            <person name="Tanaka K"/>
            <person name="Motone F"/>
            <person name="Kageyama Y"/>
            <person name="Nozu R"/>
            <person name="Adachi N"/>
            <person name="Nishimura O"/>
            <person name="Nakagawa R"/>
            <person name="Tanegashima C"/>
            <person name="Kiyatake I"/>
            <person name="Matsumoto R"/>
            <person name="Murakumo K"/>
            <person name="Nishida K"/>
            <person name="Terakita A"/>
            <person name="Kuratani S"/>
            <person name="Sato K"/>
            <person name="Hyodo S Kuraku.S."/>
        </authorList>
    </citation>
    <scope>NUCLEOTIDE SEQUENCE [LARGE SCALE GENOMIC DNA]</scope>
</reference>
<dbReference type="PANTHER" id="PTHR24278">
    <property type="entry name" value="COAGULATION FACTOR"/>
    <property type="match status" value="1"/>
</dbReference>
<dbReference type="AlphaFoldDB" id="A0A401RQZ2"/>
<dbReference type="STRING" id="137246.A0A401RQZ2"/>
<dbReference type="SMART" id="SM00181">
    <property type="entry name" value="EGF"/>
    <property type="match status" value="2"/>
</dbReference>
<keyword evidence="10" id="KW-1185">Reference proteome</keyword>
<proteinExistence type="predicted"/>
<dbReference type="SMART" id="SM00020">
    <property type="entry name" value="Tryp_SPc"/>
    <property type="match status" value="1"/>
</dbReference>
<evidence type="ECO:0000259" key="8">
    <source>
        <dbReference type="PROSITE" id="PS50240"/>
    </source>
</evidence>
<dbReference type="SMART" id="SM00179">
    <property type="entry name" value="EGF_CA"/>
    <property type="match status" value="2"/>
</dbReference>
<keyword evidence="5" id="KW-0325">Glycoprotein</keyword>
<dbReference type="CDD" id="cd00054">
    <property type="entry name" value="EGF_CA"/>
    <property type="match status" value="2"/>
</dbReference>
<dbReference type="PRINTS" id="PR00010">
    <property type="entry name" value="EGFBLOOD"/>
</dbReference>
<name>A0A401RQZ2_CHIPU</name>
<keyword evidence="2" id="KW-0732">Signal</keyword>
<dbReference type="GO" id="GO:0004252">
    <property type="term" value="F:serine-type endopeptidase activity"/>
    <property type="evidence" value="ECO:0007669"/>
    <property type="project" value="InterPro"/>
</dbReference>
<dbReference type="InterPro" id="IPR009003">
    <property type="entry name" value="Peptidase_S1_PA"/>
</dbReference>
<gene>
    <name evidence="9" type="ORF">chiPu_0019201</name>
</gene>
<evidence type="ECO:0000256" key="5">
    <source>
        <dbReference type="ARBA" id="ARBA00023180"/>
    </source>
</evidence>
<dbReference type="InterPro" id="IPR018097">
    <property type="entry name" value="EGF_Ca-bd_CS"/>
</dbReference>
<evidence type="ECO:0000313" key="10">
    <source>
        <dbReference type="Proteomes" id="UP000287033"/>
    </source>
</evidence>
<dbReference type="Pfam" id="PF00089">
    <property type="entry name" value="Trypsin"/>
    <property type="match status" value="1"/>
</dbReference>
<evidence type="ECO:0000256" key="6">
    <source>
        <dbReference type="PROSITE-ProRule" id="PRU00076"/>
    </source>
</evidence>
<dbReference type="PROSITE" id="PS00010">
    <property type="entry name" value="ASX_HYDROXYL"/>
    <property type="match status" value="1"/>
</dbReference>
<evidence type="ECO:0000256" key="3">
    <source>
        <dbReference type="ARBA" id="ARBA00022737"/>
    </source>
</evidence>
<feature type="non-terminal residue" evidence="9">
    <location>
        <position position="1"/>
    </location>
</feature>
<dbReference type="PROSITE" id="PS50026">
    <property type="entry name" value="EGF_3"/>
    <property type="match status" value="2"/>
</dbReference>
<dbReference type="PROSITE" id="PS50240">
    <property type="entry name" value="TRYPSIN_DOM"/>
    <property type="match status" value="1"/>
</dbReference>
<dbReference type="InterPro" id="IPR000152">
    <property type="entry name" value="EGF-type_Asp/Asn_hydroxyl_site"/>
</dbReference>
<dbReference type="GO" id="GO:0042063">
    <property type="term" value="P:gliogenesis"/>
    <property type="evidence" value="ECO:0007669"/>
    <property type="project" value="UniProtKB-ARBA"/>
</dbReference>
<evidence type="ECO:0000256" key="1">
    <source>
        <dbReference type="ARBA" id="ARBA00022536"/>
    </source>
</evidence>
<evidence type="ECO:0000256" key="2">
    <source>
        <dbReference type="ARBA" id="ARBA00022729"/>
    </source>
</evidence>
<dbReference type="FunFam" id="2.10.25.10:FF:000012">
    <property type="entry name" value="Delta-like protein"/>
    <property type="match status" value="1"/>
</dbReference>
<dbReference type="InterPro" id="IPR000742">
    <property type="entry name" value="EGF"/>
</dbReference>
<protein>
    <recommendedName>
        <fullName evidence="11">EGF-like domain-containing protein</fullName>
    </recommendedName>
</protein>
<evidence type="ECO:0000313" key="9">
    <source>
        <dbReference type="EMBL" id="GCC20637.1"/>
    </source>
</evidence>
<feature type="disulfide bond" evidence="6">
    <location>
        <begin position="34"/>
        <end position="43"/>
    </location>
</feature>
<dbReference type="OrthoDB" id="7726766at2759"/>
<dbReference type="GO" id="GO:0048812">
    <property type="term" value="P:neuron projection morphogenesis"/>
    <property type="evidence" value="ECO:0007669"/>
    <property type="project" value="UniProtKB-ARBA"/>
</dbReference>
<dbReference type="Gene3D" id="2.10.25.10">
    <property type="entry name" value="Laminin"/>
    <property type="match status" value="2"/>
</dbReference>
<dbReference type="Gene3D" id="2.40.10.10">
    <property type="entry name" value="Trypsin-like serine proteases"/>
    <property type="match status" value="2"/>
</dbReference>
<dbReference type="GO" id="GO:0006508">
    <property type="term" value="P:proteolysis"/>
    <property type="evidence" value="ECO:0007669"/>
    <property type="project" value="InterPro"/>
</dbReference>
<dbReference type="InterPro" id="IPR043504">
    <property type="entry name" value="Peptidase_S1_PA_chymotrypsin"/>
</dbReference>
<feature type="domain" description="Peptidase S1" evidence="8">
    <location>
        <begin position="89"/>
        <end position="293"/>
    </location>
</feature>
<dbReference type="InterPro" id="IPR001881">
    <property type="entry name" value="EGF-like_Ca-bd_dom"/>
</dbReference>
<organism evidence="9 10">
    <name type="scientific">Chiloscyllium punctatum</name>
    <name type="common">Brownbanded bambooshark</name>
    <name type="synonym">Hemiscyllium punctatum</name>
    <dbReference type="NCBI Taxonomy" id="137246"/>
    <lineage>
        <taxon>Eukaryota</taxon>
        <taxon>Metazoa</taxon>
        <taxon>Chordata</taxon>
        <taxon>Craniata</taxon>
        <taxon>Vertebrata</taxon>
        <taxon>Chondrichthyes</taxon>
        <taxon>Elasmobranchii</taxon>
        <taxon>Galeomorphii</taxon>
        <taxon>Galeoidea</taxon>
        <taxon>Orectolobiformes</taxon>
        <taxon>Hemiscylliidae</taxon>
        <taxon>Chiloscyllium</taxon>
    </lineage>
</organism>
<dbReference type="OMA" id="CEIAEND"/>
<evidence type="ECO:0008006" key="11">
    <source>
        <dbReference type="Google" id="ProtNLM"/>
    </source>
</evidence>
<dbReference type="SUPFAM" id="SSF57196">
    <property type="entry name" value="EGF/Laminin"/>
    <property type="match status" value="2"/>
</dbReference>
<comment type="caution">
    <text evidence="6">Lacks conserved residue(s) required for the propagation of feature annotation.</text>
</comment>
<sequence length="296" mass="33422">FVKSYAAQKDACASTPCLNGGTCHRNISDYNCTCRTGYEGRTCEIAENDNCASKPCKNGGWCQNSATHYKCFCETGYHGLNCESVPYPCGKVMVTSSTEATDWSLRVIDDGQSRRGEHNLEVNEGNERIHNVSQIHIHSRYSQATFENDIALLKLETPIEFNNYTIPICLPETDFAEFFLMNAEFGAISGWKLRQGRVDHPVLFSVPYVPFIKHSKCVGLQHFPVVHRMFCAGLEELADPLCYLTRGSPFVTKYRDVWYMTGMSLGVGDYDCDVIPVYTKVSRYINWIKTKMTQSS</sequence>
<dbReference type="PROSITE" id="PS01186">
    <property type="entry name" value="EGF_2"/>
    <property type="match status" value="2"/>
</dbReference>
<dbReference type="InterPro" id="IPR050442">
    <property type="entry name" value="Peptidase_S1_coag_factors"/>
</dbReference>
<dbReference type="PROSITE" id="PS01187">
    <property type="entry name" value="EGF_CA"/>
    <property type="match status" value="1"/>
</dbReference>
<dbReference type="GO" id="GO:0005886">
    <property type="term" value="C:plasma membrane"/>
    <property type="evidence" value="ECO:0007669"/>
    <property type="project" value="UniProtKB-ARBA"/>
</dbReference>
<dbReference type="SUPFAM" id="SSF50494">
    <property type="entry name" value="Trypsin-like serine proteases"/>
    <property type="match status" value="1"/>
</dbReference>
<feature type="domain" description="EGF-like" evidence="7">
    <location>
        <begin position="47"/>
        <end position="83"/>
    </location>
</feature>
<keyword evidence="3" id="KW-0677">Repeat</keyword>
<keyword evidence="1 6" id="KW-0245">EGF-like domain</keyword>
<keyword evidence="4 6" id="KW-1015">Disulfide bond</keyword>
<dbReference type="Pfam" id="PF00008">
    <property type="entry name" value="EGF"/>
    <property type="match status" value="2"/>
</dbReference>
<dbReference type="PROSITE" id="PS00022">
    <property type="entry name" value="EGF_1"/>
    <property type="match status" value="2"/>
</dbReference>
<evidence type="ECO:0000259" key="7">
    <source>
        <dbReference type="PROSITE" id="PS50026"/>
    </source>
</evidence>
<dbReference type="Proteomes" id="UP000287033">
    <property type="component" value="Unassembled WGS sequence"/>
</dbReference>
<evidence type="ECO:0000256" key="4">
    <source>
        <dbReference type="ARBA" id="ARBA00023157"/>
    </source>
</evidence>
<dbReference type="EMBL" id="BEZZ01001873">
    <property type="protein sequence ID" value="GCC20637.1"/>
    <property type="molecule type" value="Genomic_DNA"/>
</dbReference>
<feature type="domain" description="EGF-like" evidence="7">
    <location>
        <begin position="8"/>
        <end position="44"/>
    </location>
</feature>
<dbReference type="FunFam" id="2.10.25.10:FF:000230">
    <property type="entry name" value="Delta-like protein"/>
    <property type="match status" value="1"/>
</dbReference>
<feature type="disulfide bond" evidence="6">
    <location>
        <begin position="73"/>
        <end position="82"/>
    </location>
</feature>
<comment type="caution">
    <text evidence="9">The sequence shown here is derived from an EMBL/GenBank/DDBJ whole genome shotgun (WGS) entry which is preliminary data.</text>
</comment>
<dbReference type="InterPro" id="IPR001254">
    <property type="entry name" value="Trypsin_dom"/>
</dbReference>